<protein>
    <submittedName>
        <fullName evidence="2">VOC family protein</fullName>
    </submittedName>
</protein>
<evidence type="ECO:0000313" key="2">
    <source>
        <dbReference type="EMBL" id="MBB6675119.1"/>
    </source>
</evidence>
<dbReference type="Proteomes" id="UP000547209">
    <property type="component" value="Unassembled WGS sequence"/>
</dbReference>
<evidence type="ECO:0000259" key="1">
    <source>
        <dbReference type="PROSITE" id="PS51819"/>
    </source>
</evidence>
<reference evidence="2 3" key="1">
    <citation type="submission" date="2020-08" db="EMBL/GenBank/DDBJ databases">
        <title>Cohnella phylogeny.</title>
        <authorList>
            <person name="Dunlap C."/>
        </authorList>
    </citation>
    <scope>NUCLEOTIDE SEQUENCE [LARGE SCALE GENOMIC DNA]</scope>
    <source>
        <strain evidence="2 3">DSM 28246</strain>
    </source>
</reference>
<gene>
    <name evidence="2" type="ORF">H7C19_31105</name>
</gene>
<dbReference type="AlphaFoldDB" id="A0A7X0RWS2"/>
<evidence type="ECO:0000313" key="3">
    <source>
        <dbReference type="Proteomes" id="UP000547209"/>
    </source>
</evidence>
<dbReference type="PROSITE" id="PS51819">
    <property type="entry name" value="VOC"/>
    <property type="match status" value="1"/>
</dbReference>
<feature type="domain" description="VOC" evidence="1">
    <location>
        <begin position="5"/>
        <end position="127"/>
    </location>
</feature>
<comment type="caution">
    <text evidence="2">The sequence shown here is derived from an EMBL/GenBank/DDBJ whole genome shotgun (WGS) entry which is preliminary data.</text>
</comment>
<dbReference type="InterPro" id="IPR037523">
    <property type="entry name" value="VOC_core"/>
</dbReference>
<dbReference type="Pfam" id="PF00903">
    <property type="entry name" value="Glyoxalase"/>
    <property type="match status" value="1"/>
</dbReference>
<dbReference type="Gene3D" id="3.10.180.10">
    <property type="entry name" value="2,3-Dihydroxybiphenyl 1,2-Dioxygenase, domain 1"/>
    <property type="match status" value="1"/>
</dbReference>
<proteinExistence type="predicted"/>
<name>A0A7X0RWS2_9BACL</name>
<dbReference type="InterPro" id="IPR004360">
    <property type="entry name" value="Glyas_Fos-R_dOase_dom"/>
</dbReference>
<organism evidence="2 3">
    <name type="scientific">Cohnella nanjingensis</name>
    <dbReference type="NCBI Taxonomy" id="1387779"/>
    <lineage>
        <taxon>Bacteria</taxon>
        <taxon>Bacillati</taxon>
        <taxon>Bacillota</taxon>
        <taxon>Bacilli</taxon>
        <taxon>Bacillales</taxon>
        <taxon>Paenibacillaceae</taxon>
        <taxon>Cohnella</taxon>
    </lineage>
</organism>
<sequence>MEQVAFSVQVRLVADLARAQAYYRDVLGCEVTDWWAVRDDFALGFKLMQADRPEDVSPNRPGKGQSVPWDTYAYVDTHSELDALYRTLAERGARIIQTPSVTEADWGVWKEFAIADPDGYAIAFGSGKKE</sequence>
<accession>A0A7X0RWS2</accession>
<dbReference type="EMBL" id="JACJVP010000062">
    <property type="protein sequence ID" value="MBB6675119.1"/>
    <property type="molecule type" value="Genomic_DNA"/>
</dbReference>
<dbReference type="InterPro" id="IPR029068">
    <property type="entry name" value="Glyas_Bleomycin-R_OHBP_Dase"/>
</dbReference>
<dbReference type="SUPFAM" id="SSF54593">
    <property type="entry name" value="Glyoxalase/Bleomycin resistance protein/Dihydroxybiphenyl dioxygenase"/>
    <property type="match status" value="1"/>
</dbReference>
<keyword evidence="3" id="KW-1185">Reference proteome</keyword>